<organism evidence="1 2">
    <name type="scientific">Faecalibacterium prausnitzii M21/2</name>
    <dbReference type="NCBI Taxonomy" id="411485"/>
    <lineage>
        <taxon>Bacteria</taxon>
        <taxon>Bacillati</taxon>
        <taxon>Bacillota</taxon>
        <taxon>Clostridia</taxon>
        <taxon>Eubacteriales</taxon>
        <taxon>Oscillospiraceae</taxon>
        <taxon>Faecalibacterium</taxon>
    </lineage>
</organism>
<dbReference type="EMBL" id="ABED02000029">
    <property type="protein sequence ID" value="EDP19774.1"/>
    <property type="molecule type" value="Genomic_DNA"/>
</dbReference>
<gene>
    <name evidence="1" type="ORF">FAEPRAM212_02553</name>
</gene>
<dbReference type="PROSITE" id="PS51318">
    <property type="entry name" value="TAT"/>
    <property type="match status" value="1"/>
</dbReference>
<accession>A8SEU1</accession>
<protein>
    <submittedName>
        <fullName evidence="1">Tat pathway signal sequence domain protein</fullName>
    </submittedName>
</protein>
<dbReference type="HOGENOM" id="CLU_1568402_0_0_9"/>
<dbReference type="InterPro" id="IPR006311">
    <property type="entry name" value="TAT_signal"/>
</dbReference>
<reference evidence="1 2" key="1">
    <citation type="submission" date="2007-09" db="EMBL/GenBank/DDBJ databases">
        <title>Draft genome sequence of Faecalibacterium prausnitzii M21/2.</title>
        <authorList>
            <person name="Sudarsanam P."/>
            <person name="Ley R."/>
            <person name="Guruge J."/>
            <person name="Turnbaugh P.J."/>
            <person name="Mahowald M."/>
            <person name="Liep D."/>
            <person name="Gordon J."/>
        </authorList>
    </citation>
    <scope>NUCLEOTIDE SEQUENCE [LARGE SCALE GENOMIC DNA]</scope>
    <source>
        <strain evidence="1 2">M21/2</strain>
    </source>
</reference>
<dbReference type="PROSITE" id="PS51257">
    <property type="entry name" value="PROKAR_LIPOPROTEIN"/>
    <property type="match status" value="1"/>
</dbReference>
<dbReference type="RefSeq" id="WP_005925480.1">
    <property type="nucleotide sequence ID" value="NZ_DS483503.1"/>
</dbReference>
<evidence type="ECO:0000313" key="2">
    <source>
        <dbReference type="Proteomes" id="UP000005945"/>
    </source>
</evidence>
<reference evidence="1 2" key="2">
    <citation type="submission" date="2007-09" db="EMBL/GenBank/DDBJ databases">
        <authorList>
            <person name="Fulton L."/>
            <person name="Clifton S."/>
            <person name="Fulton B."/>
            <person name="Xu J."/>
            <person name="Minx P."/>
            <person name="Pepin K.H."/>
            <person name="Johnson M."/>
            <person name="Thiruvilangam P."/>
            <person name="Bhonagiri V."/>
            <person name="Nash W.E."/>
            <person name="Mardis E.R."/>
            <person name="Wilson R.K."/>
        </authorList>
    </citation>
    <scope>NUCLEOTIDE SEQUENCE [LARGE SCALE GENOMIC DNA]</scope>
    <source>
        <strain evidence="1 2">M21/2</strain>
    </source>
</reference>
<name>A8SEU1_9FIRM</name>
<proteinExistence type="predicted"/>
<dbReference type="AlphaFoldDB" id="A8SEU1"/>
<sequence>MTEEFSRRSFLKYTALTAVAVAGSSLLTGCGSYSAMQKDVGTINTVLKVVTKLEQVEYDAANTTTIFKLTVTNGPDTLLSLNALKVTAENFTVTADGYLAAEGQNLRVTSPDALNHQVKEGETRTFYVYAKGLNALEKEEVTLTFYPRPQKYSGFNANWVLSKDVLKDAISTPSRT</sequence>
<dbReference type="Proteomes" id="UP000005945">
    <property type="component" value="Unassembled WGS sequence"/>
</dbReference>
<evidence type="ECO:0000313" key="1">
    <source>
        <dbReference type="EMBL" id="EDP19774.1"/>
    </source>
</evidence>
<dbReference type="GeneID" id="75068825"/>
<dbReference type="InterPro" id="IPR019546">
    <property type="entry name" value="TAT_signal_bac_arc"/>
</dbReference>
<dbReference type="NCBIfam" id="TIGR01409">
    <property type="entry name" value="TAT_signal_seq"/>
    <property type="match status" value="1"/>
</dbReference>
<comment type="caution">
    <text evidence="1">The sequence shown here is derived from an EMBL/GenBank/DDBJ whole genome shotgun (WGS) entry which is preliminary data.</text>
</comment>